<dbReference type="FunFam" id="3.30.160.20:FF:000004">
    <property type="entry name" value="Peptide chain release factor 1"/>
    <property type="match status" value="1"/>
</dbReference>
<evidence type="ECO:0000256" key="2">
    <source>
        <dbReference type="ARBA" id="ARBA00022481"/>
    </source>
</evidence>
<dbReference type="GO" id="GO:0016149">
    <property type="term" value="F:translation release factor activity, codon specific"/>
    <property type="evidence" value="ECO:0007669"/>
    <property type="project" value="UniProtKB-UniRule"/>
</dbReference>
<keyword evidence="3 4" id="KW-0648">Protein biosynthesis</keyword>
<proteinExistence type="inferred from homology"/>
<dbReference type="InterPro" id="IPR000352">
    <property type="entry name" value="Pep_chain_release_fac_I"/>
</dbReference>
<name>A0A1G9M3L3_9RHOB</name>
<reference evidence="7 8" key="1">
    <citation type="submission" date="2016-10" db="EMBL/GenBank/DDBJ databases">
        <authorList>
            <person name="de Groot N.N."/>
        </authorList>
    </citation>
    <scope>NUCLEOTIDE SEQUENCE [LARGE SCALE GENOMIC DNA]</scope>
    <source>
        <strain evidence="7 8">DSM 25294</strain>
    </source>
</reference>
<dbReference type="NCBIfam" id="TIGR00020">
    <property type="entry name" value="prfB"/>
    <property type="match status" value="1"/>
</dbReference>
<dbReference type="EMBL" id="FNEK01000105">
    <property type="protein sequence ID" value="SDL68872.1"/>
    <property type="molecule type" value="Genomic_DNA"/>
</dbReference>
<keyword evidence="2 4" id="KW-0488">Methylation</keyword>
<dbReference type="STRING" id="571298.SAMN04488026_11057"/>
<dbReference type="RefSeq" id="WP_093164278.1">
    <property type="nucleotide sequence ID" value="NZ_FNEK01000105.1"/>
</dbReference>
<evidence type="ECO:0000259" key="6">
    <source>
        <dbReference type="PROSITE" id="PS00745"/>
    </source>
</evidence>
<dbReference type="PROSITE" id="PS00745">
    <property type="entry name" value="RF_PROK_I"/>
    <property type="match status" value="1"/>
</dbReference>
<dbReference type="OrthoDB" id="9806673at2"/>
<dbReference type="Pfam" id="PF03462">
    <property type="entry name" value="PCRF"/>
    <property type="match status" value="1"/>
</dbReference>
<organism evidence="7 8">
    <name type="scientific">Aliiruegeria lutimaris</name>
    <dbReference type="NCBI Taxonomy" id="571298"/>
    <lineage>
        <taxon>Bacteria</taxon>
        <taxon>Pseudomonadati</taxon>
        <taxon>Pseudomonadota</taxon>
        <taxon>Alphaproteobacteria</taxon>
        <taxon>Rhodobacterales</taxon>
        <taxon>Roseobacteraceae</taxon>
        <taxon>Aliiruegeria</taxon>
    </lineage>
</organism>
<dbReference type="Gene3D" id="3.30.160.20">
    <property type="match status" value="1"/>
</dbReference>
<sequence length="375" mass="41300">MRAETQNTVEAIRKSLALLGQRLGLETADYRLEEFNARVEDPTLWDNPEAAQKLMRERQLLVDSIATYKGIAQELEDNIELIELGEMEDDAEVVSEAEQALKTLAGKAAEKEIEALLDGEADGNDTFLEINSGAGGTESCDWAAMLARMYVRWAEKKGYKVELQSESAGEEAGIKSAAYKISGPNAYGWLKSESGVHRLVRISPYDSSARRHTSFSSVWVYPVVDDNIEIEVNPADIRLDTYRSSGAGGQHVNTTDSAVRITHLPTGIVVTSSEKSQHQNRDIAMKALKSRLYQMELDKRNAAINEAHAAKGEAGWGNQIRSYVLQPYQMVKDLRTNYETSDTAGVLDGDLDGFMAATLAMDVAGKSRSEARAED</sequence>
<comment type="function">
    <text evidence="4">Peptide chain release factor 2 directs the termination of translation in response to the peptide chain termination codons UGA and UAA.</text>
</comment>
<dbReference type="InterPro" id="IPR004374">
    <property type="entry name" value="PrfB"/>
</dbReference>
<protein>
    <recommendedName>
        <fullName evidence="4 5">Peptide chain release factor 2</fullName>
        <shortName evidence="4">RF-2</shortName>
    </recommendedName>
</protein>
<dbReference type="InterPro" id="IPR005139">
    <property type="entry name" value="PCRF"/>
</dbReference>
<dbReference type="Pfam" id="PF00472">
    <property type="entry name" value="RF-1"/>
    <property type="match status" value="1"/>
</dbReference>
<dbReference type="Gene3D" id="3.30.70.1660">
    <property type="match status" value="1"/>
</dbReference>
<comment type="subcellular location">
    <subcellularLocation>
        <location evidence="4">Cytoplasm</location>
    </subcellularLocation>
</comment>
<dbReference type="InterPro" id="IPR045853">
    <property type="entry name" value="Pep_chain_release_fac_I_sf"/>
</dbReference>
<evidence type="ECO:0000256" key="1">
    <source>
        <dbReference type="ARBA" id="ARBA00010835"/>
    </source>
</evidence>
<evidence type="ECO:0000313" key="8">
    <source>
        <dbReference type="Proteomes" id="UP000199382"/>
    </source>
</evidence>
<dbReference type="AlphaFoldDB" id="A0A1G9M3L3"/>
<dbReference type="Gene3D" id="1.20.58.410">
    <property type="entry name" value="Release factor"/>
    <property type="match status" value="1"/>
</dbReference>
<feature type="domain" description="Prokaryotic-type class I peptide chain release factors" evidence="6">
    <location>
        <begin position="243"/>
        <end position="259"/>
    </location>
</feature>
<keyword evidence="4" id="KW-0963">Cytoplasm</keyword>
<evidence type="ECO:0000313" key="7">
    <source>
        <dbReference type="EMBL" id="SDL68872.1"/>
    </source>
</evidence>
<evidence type="ECO:0000256" key="4">
    <source>
        <dbReference type="HAMAP-Rule" id="MF_00094"/>
    </source>
</evidence>
<evidence type="ECO:0000256" key="5">
    <source>
        <dbReference type="NCBIfam" id="TIGR00020"/>
    </source>
</evidence>
<dbReference type="Proteomes" id="UP000199382">
    <property type="component" value="Unassembled WGS sequence"/>
</dbReference>
<evidence type="ECO:0000256" key="3">
    <source>
        <dbReference type="ARBA" id="ARBA00022917"/>
    </source>
</evidence>
<dbReference type="PANTHER" id="PTHR43116">
    <property type="entry name" value="PEPTIDE CHAIN RELEASE FACTOR 2"/>
    <property type="match status" value="1"/>
</dbReference>
<feature type="modified residue" description="N5-methylglutamine" evidence="4">
    <location>
        <position position="250"/>
    </location>
</feature>
<dbReference type="GO" id="GO:0005737">
    <property type="term" value="C:cytoplasm"/>
    <property type="evidence" value="ECO:0007669"/>
    <property type="project" value="UniProtKB-SubCell"/>
</dbReference>
<dbReference type="SUPFAM" id="SSF75620">
    <property type="entry name" value="Release factor"/>
    <property type="match status" value="1"/>
</dbReference>
<dbReference type="HAMAP" id="MF_00094">
    <property type="entry name" value="Rel_fac_2"/>
    <property type="match status" value="1"/>
</dbReference>
<keyword evidence="8" id="KW-1185">Reference proteome</keyword>
<comment type="PTM">
    <text evidence="4">Methylated by PrmC. Methylation increases the termination efficiency of RF2.</text>
</comment>
<comment type="similarity">
    <text evidence="1 4">Belongs to the prokaryotic/mitochondrial release factor family.</text>
</comment>
<accession>A0A1G9M3L3</accession>
<gene>
    <name evidence="4" type="primary">prfB</name>
    <name evidence="7" type="ORF">SAMN04488026_11057</name>
</gene>
<dbReference type="PANTHER" id="PTHR43116:SF3">
    <property type="entry name" value="CLASS I PEPTIDE CHAIN RELEASE FACTOR"/>
    <property type="match status" value="1"/>
</dbReference>
<dbReference type="SMART" id="SM00937">
    <property type="entry name" value="PCRF"/>
    <property type="match status" value="1"/>
</dbReference>